<evidence type="ECO:0000313" key="2">
    <source>
        <dbReference type="EMBL" id="QEN09583.1"/>
    </source>
</evidence>
<organism evidence="2 3">
    <name type="scientific">Oceanispirochaeta crateris</name>
    <dbReference type="NCBI Taxonomy" id="2518645"/>
    <lineage>
        <taxon>Bacteria</taxon>
        <taxon>Pseudomonadati</taxon>
        <taxon>Spirochaetota</taxon>
        <taxon>Spirochaetia</taxon>
        <taxon>Spirochaetales</taxon>
        <taxon>Spirochaetaceae</taxon>
        <taxon>Oceanispirochaeta</taxon>
    </lineage>
</organism>
<reference evidence="2 3" key="1">
    <citation type="submission" date="2019-02" db="EMBL/GenBank/DDBJ databases">
        <title>Complete Genome Sequence and Methylome Analysis of free living Spirochaetas.</title>
        <authorList>
            <person name="Fomenkov A."/>
            <person name="Dubinina G."/>
            <person name="Leshcheva N."/>
            <person name="Mikheeva N."/>
            <person name="Grabovich M."/>
            <person name="Vincze T."/>
            <person name="Roberts R.J."/>
        </authorList>
    </citation>
    <scope>NUCLEOTIDE SEQUENCE [LARGE SCALE GENOMIC DNA]</scope>
    <source>
        <strain evidence="2 3">K2</strain>
    </source>
</reference>
<dbReference type="GO" id="GO:0004853">
    <property type="term" value="F:uroporphyrinogen decarboxylase activity"/>
    <property type="evidence" value="ECO:0007669"/>
    <property type="project" value="InterPro"/>
</dbReference>
<dbReference type="OrthoDB" id="2058474at2"/>
<dbReference type="Pfam" id="PF01208">
    <property type="entry name" value="URO-D"/>
    <property type="match status" value="1"/>
</dbReference>
<feature type="domain" description="Uroporphyrinogen decarboxylase (URO-D)" evidence="1">
    <location>
        <begin position="99"/>
        <end position="221"/>
    </location>
</feature>
<protein>
    <recommendedName>
        <fullName evidence="1">Uroporphyrinogen decarboxylase (URO-D) domain-containing protein</fullName>
    </recommendedName>
</protein>
<dbReference type="Proteomes" id="UP000324209">
    <property type="component" value="Chromosome"/>
</dbReference>
<dbReference type="SUPFAM" id="SSF51726">
    <property type="entry name" value="UROD/MetE-like"/>
    <property type="match status" value="1"/>
</dbReference>
<dbReference type="RefSeq" id="WP_149487657.1">
    <property type="nucleotide sequence ID" value="NZ_CP036150.1"/>
</dbReference>
<evidence type="ECO:0000313" key="3">
    <source>
        <dbReference type="Proteomes" id="UP000324209"/>
    </source>
</evidence>
<keyword evidence="3" id="KW-1185">Reference proteome</keyword>
<gene>
    <name evidence="2" type="ORF">EXM22_16935</name>
</gene>
<accession>A0A5C1QNP6</accession>
<evidence type="ECO:0000259" key="1">
    <source>
        <dbReference type="Pfam" id="PF01208"/>
    </source>
</evidence>
<dbReference type="Gene3D" id="3.20.20.210">
    <property type="match status" value="1"/>
</dbReference>
<dbReference type="GO" id="GO:0006779">
    <property type="term" value="P:porphyrin-containing compound biosynthetic process"/>
    <property type="evidence" value="ECO:0007669"/>
    <property type="project" value="InterPro"/>
</dbReference>
<sequence>MNDQFDYTKADSQGTTVIPLSPEKFDIPAYKEYQAVTEEACRAFSENEQNVLVYRRFRVPEVYSWGCRDKKMSLEWQLAALDQSRLYKADVPNFLEPWYGIGVVSSSFGIPYLWKEGQSPAVLPGFTSAKEAINALQCPVHKSPVGQEVMTRIEYFLDKTKGQIPLSLTDTQSPLNIASSYILEASSFMFEMYDHPEDLKELMSLISELEMEFLQKQMDLIGDALVKPGHGFASSRFFSGIGFSDDNILMIGDEAYNEFALPYLCRAASIAEGPVFHSCGDWAGRAEFIKTIPGLIMVDGALGAQTDPSPNDGAVLGHAFAGESVILHVRIVGNSETVLEVFEKMAQPGLKTIVTTYCETPEDQDSAYRGIHALSQG</sequence>
<dbReference type="KEGG" id="ock:EXM22_16935"/>
<dbReference type="InterPro" id="IPR038071">
    <property type="entry name" value="UROD/MetE-like_sf"/>
</dbReference>
<proteinExistence type="predicted"/>
<name>A0A5C1QNP6_9SPIO</name>
<dbReference type="InterPro" id="IPR000257">
    <property type="entry name" value="Uroporphyrinogen_deCOase"/>
</dbReference>
<dbReference type="AlphaFoldDB" id="A0A5C1QNP6"/>
<dbReference type="EMBL" id="CP036150">
    <property type="protein sequence ID" value="QEN09583.1"/>
    <property type="molecule type" value="Genomic_DNA"/>
</dbReference>